<reference evidence="1" key="1">
    <citation type="submission" date="2021-02" db="EMBL/GenBank/DDBJ databases">
        <authorList>
            <person name="Nowell W R."/>
        </authorList>
    </citation>
    <scope>NUCLEOTIDE SEQUENCE</scope>
</reference>
<accession>A0A818BRK8</accession>
<sequence>MAFKAKTHKPSKLQLQHPYVPKKIRLSKAKASVYSRLSQPQEDNEADDLLDSGSVGSYSNISWRASTSGLKIPSKPKVAPLGFVQQGRPWSWALHNQRVNAVQVEVYTQGLESQKRAEGRLADIIRDRGLKLAEQGQFDTVNAASKSWLSNLHSQMNSPAPGAKLVQKEIVALLPVEGDQSSSSDTD</sequence>
<evidence type="ECO:0000313" key="3">
    <source>
        <dbReference type="Proteomes" id="UP000663865"/>
    </source>
</evidence>
<protein>
    <submittedName>
        <fullName evidence="1">Uncharacterized protein</fullName>
    </submittedName>
</protein>
<dbReference type="EMBL" id="CAJNYV010001442">
    <property type="protein sequence ID" value="CAF3421649.1"/>
    <property type="molecule type" value="Genomic_DNA"/>
</dbReference>
<gene>
    <name evidence="1" type="ORF">KIK155_LOCUS9996</name>
    <name evidence="2" type="ORF">TOA249_LOCUS33501</name>
</gene>
<proteinExistence type="predicted"/>
<dbReference type="EMBL" id="CAJOBS010010971">
    <property type="protein sequence ID" value="CAF4943357.1"/>
    <property type="molecule type" value="Genomic_DNA"/>
</dbReference>
<dbReference type="Proteomes" id="UP000663865">
    <property type="component" value="Unassembled WGS sequence"/>
</dbReference>
<dbReference type="Proteomes" id="UP000663838">
    <property type="component" value="Unassembled WGS sequence"/>
</dbReference>
<organism evidence="1 3">
    <name type="scientific">Rotaria socialis</name>
    <dbReference type="NCBI Taxonomy" id="392032"/>
    <lineage>
        <taxon>Eukaryota</taxon>
        <taxon>Metazoa</taxon>
        <taxon>Spiralia</taxon>
        <taxon>Gnathifera</taxon>
        <taxon>Rotifera</taxon>
        <taxon>Eurotatoria</taxon>
        <taxon>Bdelloidea</taxon>
        <taxon>Philodinida</taxon>
        <taxon>Philodinidae</taxon>
        <taxon>Rotaria</taxon>
    </lineage>
</organism>
<dbReference type="AlphaFoldDB" id="A0A818BRK8"/>
<name>A0A818BRK8_9BILA</name>
<evidence type="ECO:0000313" key="2">
    <source>
        <dbReference type="EMBL" id="CAF4943357.1"/>
    </source>
</evidence>
<comment type="caution">
    <text evidence="1">The sequence shown here is derived from an EMBL/GenBank/DDBJ whole genome shotgun (WGS) entry which is preliminary data.</text>
</comment>
<evidence type="ECO:0000313" key="1">
    <source>
        <dbReference type="EMBL" id="CAF3421649.1"/>
    </source>
</evidence>